<protein>
    <submittedName>
        <fullName evidence="1">Uncharacterized protein</fullName>
    </submittedName>
</protein>
<evidence type="ECO:0000313" key="1">
    <source>
        <dbReference type="EMBL" id="ETL39965.1"/>
    </source>
</evidence>
<dbReference type="AlphaFoldDB" id="W2J0N4"/>
<accession>W2J0N4</accession>
<proteinExistence type="predicted"/>
<name>W2J0N4_PHYNI</name>
<organism evidence="1 2">
    <name type="scientific">Phytophthora nicotianae</name>
    <name type="common">Potato buckeye rot agent</name>
    <name type="synonym">Phytophthora parasitica</name>
    <dbReference type="NCBI Taxonomy" id="4792"/>
    <lineage>
        <taxon>Eukaryota</taxon>
        <taxon>Sar</taxon>
        <taxon>Stramenopiles</taxon>
        <taxon>Oomycota</taxon>
        <taxon>Peronosporomycetes</taxon>
        <taxon>Peronosporales</taxon>
        <taxon>Peronosporaceae</taxon>
        <taxon>Phytophthora</taxon>
    </lineage>
</organism>
<dbReference type="Proteomes" id="UP000053864">
    <property type="component" value="Unassembled WGS sequence"/>
</dbReference>
<gene>
    <name evidence="1" type="ORF">L916_08747</name>
</gene>
<dbReference type="EMBL" id="KI672949">
    <property type="protein sequence ID" value="ETL39965.1"/>
    <property type="molecule type" value="Genomic_DNA"/>
</dbReference>
<sequence length="131" mass="14536">MDVSSSSGTNSQVACSGLDNFAAPCCLSFSGINSPSMIVNLEDWRPVLLVFSMLYVEKLDILFLRTRIVRKKALYMRYIVNFICCNANSNSDYPSYFFRDCSFFLIGSSRVVGPQTTLAGVARVHESFTGS</sequence>
<evidence type="ECO:0000313" key="2">
    <source>
        <dbReference type="Proteomes" id="UP000053864"/>
    </source>
</evidence>
<reference evidence="1 2" key="1">
    <citation type="submission" date="2013-11" db="EMBL/GenBank/DDBJ databases">
        <title>The Genome Sequence of Phytophthora parasitica CJ05E6.</title>
        <authorList>
            <consortium name="The Broad Institute Genomics Platform"/>
            <person name="Russ C."/>
            <person name="Tyler B."/>
            <person name="Panabieres F."/>
            <person name="Shan W."/>
            <person name="Tripathy S."/>
            <person name="Grunwald N."/>
            <person name="Machado M."/>
            <person name="Johnson C.S."/>
            <person name="Arredondo F."/>
            <person name="Hong C."/>
            <person name="Coffey M."/>
            <person name="Young S.K."/>
            <person name="Zeng Q."/>
            <person name="Gargeya S."/>
            <person name="Fitzgerald M."/>
            <person name="Abouelleil A."/>
            <person name="Alvarado L."/>
            <person name="Chapman S.B."/>
            <person name="Gainer-Dewar J."/>
            <person name="Goldberg J."/>
            <person name="Griggs A."/>
            <person name="Gujja S."/>
            <person name="Hansen M."/>
            <person name="Howarth C."/>
            <person name="Imamovic A."/>
            <person name="Ireland A."/>
            <person name="Larimer J."/>
            <person name="McCowan C."/>
            <person name="Murphy C."/>
            <person name="Pearson M."/>
            <person name="Poon T.W."/>
            <person name="Priest M."/>
            <person name="Roberts A."/>
            <person name="Saif S."/>
            <person name="Shea T."/>
            <person name="Sykes S."/>
            <person name="Wortman J."/>
            <person name="Nusbaum C."/>
            <person name="Birren B."/>
        </authorList>
    </citation>
    <scope>NUCLEOTIDE SEQUENCE [LARGE SCALE GENOMIC DNA]</scope>
    <source>
        <strain evidence="1 2">CJ05E6</strain>
    </source>
</reference>